<dbReference type="AlphaFoldDB" id="A0A2N8PGA3"/>
<dbReference type="RefSeq" id="WP_073447100.1">
    <property type="nucleotide sequence ID" value="NZ_LJSN01000002.1"/>
</dbReference>
<organism evidence="1 2">
    <name type="scientific">Streptomyces noursei</name>
    <name type="common">Streptomyces albulus</name>
    <dbReference type="NCBI Taxonomy" id="1971"/>
    <lineage>
        <taxon>Bacteria</taxon>
        <taxon>Bacillati</taxon>
        <taxon>Actinomycetota</taxon>
        <taxon>Actinomycetes</taxon>
        <taxon>Kitasatosporales</taxon>
        <taxon>Streptomycetaceae</taxon>
        <taxon>Streptomyces</taxon>
    </lineage>
</organism>
<sequence length="88" mass="9666">MSVLTTLAIRRPEHRAALTAAFAVLARASRRIADGALDNTVLQALSAEGTAPSTGTGARRRHHLRAHWHTVTGPDGRRHIEAVWRRRS</sequence>
<accession>A0A2N8PGA3</accession>
<keyword evidence="2" id="KW-1185">Reference proteome</keyword>
<protein>
    <submittedName>
        <fullName evidence="1">Uncharacterized protein</fullName>
    </submittedName>
</protein>
<reference evidence="2" key="1">
    <citation type="submission" date="2015-09" db="EMBL/GenBank/DDBJ databases">
        <authorList>
            <person name="Graham D.E."/>
            <person name="Mahan K.M."/>
            <person name="Klingeman D.M."/>
            <person name="Fida T."/>
            <person name="Giannone R.J."/>
            <person name="Hettich R.L."/>
            <person name="Parry R.J."/>
            <person name="Spain J.C."/>
        </authorList>
    </citation>
    <scope>NUCLEOTIDE SEQUENCE [LARGE SCALE GENOMIC DNA]</scope>
    <source>
        <strain evidence="2">JCM 4701</strain>
    </source>
</reference>
<dbReference type="EMBL" id="LJSN01000002">
    <property type="protein sequence ID" value="PNE40033.1"/>
    <property type="molecule type" value="Genomic_DNA"/>
</dbReference>
<name>A0A2N8PGA3_STRNR</name>
<evidence type="ECO:0000313" key="2">
    <source>
        <dbReference type="Proteomes" id="UP000236047"/>
    </source>
</evidence>
<comment type="caution">
    <text evidence="1">The sequence shown here is derived from an EMBL/GenBank/DDBJ whole genome shotgun (WGS) entry which is preliminary data.</text>
</comment>
<gene>
    <name evidence="1" type="ORF">AOB60_03065</name>
</gene>
<proteinExistence type="predicted"/>
<evidence type="ECO:0000313" key="1">
    <source>
        <dbReference type="EMBL" id="PNE40033.1"/>
    </source>
</evidence>
<dbReference type="Proteomes" id="UP000236047">
    <property type="component" value="Unassembled WGS sequence"/>
</dbReference>